<evidence type="ECO:0000313" key="3">
    <source>
        <dbReference type="Proteomes" id="UP001175271"/>
    </source>
</evidence>
<dbReference type="Proteomes" id="UP001175271">
    <property type="component" value="Unassembled WGS sequence"/>
</dbReference>
<sequence>MRAWTLLAVFGLATSAYGFTGLQQLNSDGFQLFDIPDPENVLPITGGEPLTHGTVCTSQLLQYCQANFGVAINATAPADWTNPKTLAYIINKIYKKGVDAGVIPLCQARNQFYQCLGAAYDNCVNRRWLVGHSFNIDNATLYVQIMKELEFECNGGSIQTVSEWPCIQNVRSDPKYINNTQVCTHAFNTNIMHNNTQENICYQGQQLANCMSNLFHKCYADTVWWECERISKVFEIGQLCPKLNCDYANANLNGNGFARKRKFDIVQDSIAHHMRIVDRAMQSASKHA</sequence>
<organism evidence="2 3">
    <name type="scientific">Steinernema hermaphroditum</name>
    <dbReference type="NCBI Taxonomy" id="289476"/>
    <lineage>
        <taxon>Eukaryota</taxon>
        <taxon>Metazoa</taxon>
        <taxon>Ecdysozoa</taxon>
        <taxon>Nematoda</taxon>
        <taxon>Chromadorea</taxon>
        <taxon>Rhabditida</taxon>
        <taxon>Tylenchina</taxon>
        <taxon>Panagrolaimomorpha</taxon>
        <taxon>Strongyloidoidea</taxon>
        <taxon>Steinernematidae</taxon>
        <taxon>Steinernema</taxon>
    </lineage>
</organism>
<comment type="caution">
    <text evidence="2">The sequence shown here is derived from an EMBL/GenBank/DDBJ whole genome shotgun (WGS) entry which is preliminary data.</text>
</comment>
<evidence type="ECO:0000313" key="2">
    <source>
        <dbReference type="EMBL" id="KAK0399492.1"/>
    </source>
</evidence>
<protein>
    <recommendedName>
        <fullName evidence="4">Secreted protein</fullName>
    </recommendedName>
</protein>
<dbReference type="EMBL" id="JAUCMV010000005">
    <property type="protein sequence ID" value="KAK0399492.1"/>
    <property type="molecule type" value="Genomic_DNA"/>
</dbReference>
<dbReference type="PANTHER" id="PTHR34311:SF3">
    <property type="entry name" value="DUF19 DOMAIN-CONTAINING PROTEIN"/>
    <property type="match status" value="1"/>
</dbReference>
<evidence type="ECO:0008006" key="4">
    <source>
        <dbReference type="Google" id="ProtNLM"/>
    </source>
</evidence>
<accession>A0AA39H7X1</accession>
<dbReference type="AlphaFoldDB" id="A0AA39H7X1"/>
<evidence type="ECO:0000256" key="1">
    <source>
        <dbReference type="SAM" id="SignalP"/>
    </source>
</evidence>
<keyword evidence="1" id="KW-0732">Signal</keyword>
<proteinExistence type="predicted"/>
<gene>
    <name evidence="2" type="ORF">QR680_003075</name>
</gene>
<feature type="signal peptide" evidence="1">
    <location>
        <begin position="1"/>
        <end position="18"/>
    </location>
</feature>
<reference evidence="2" key="1">
    <citation type="submission" date="2023-06" db="EMBL/GenBank/DDBJ databases">
        <title>Genomic analysis of the entomopathogenic nematode Steinernema hermaphroditum.</title>
        <authorList>
            <person name="Schwarz E.M."/>
            <person name="Heppert J.K."/>
            <person name="Baniya A."/>
            <person name="Schwartz H.T."/>
            <person name="Tan C.-H."/>
            <person name="Antoshechkin I."/>
            <person name="Sternberg P.W."/>
            <person name="Goodrich-Blair H."/>
            <person name="Dillman A.R."/>
        </authorList>
    </citation>
    <scope>NUCLEOTIDE SEQUENCE</scope>
    <source>
        <strain evidence="2">PS9179</strain>
        <tissue evidence="2">Whole animal</tissue>
    </source>
</reference>
<dbReference type="PANTHER" id="PTHR34311">
    <property type="entry name" value="PROTEIN CBG21698-RELATED"/>
    <property type="match status" value="1"/>
</dbReference>
<feature type="chain" id="PRO_5041303088" description="Secreted protein" evidence="1">
    <location>
        <begin position="19"/>
        <end position="288"/>
    </location>
</feature>
<name>A0AA39H7X1_9BILA</name>
<keyword evidence="3" id="KW-1185">Reference proteome</keyword>